<feature type="region of interest" description="Disordered" evidence="1">
    <location>
        <begin position="107"/>
        <end position="179"/>
    </location>
</feature>
<reference evidence="2" key="1">
    <citation type="submission" date="2020-07" db="EMBL/GenBank/DDBJ databases">
        <authorList>
            <person name="Nazaruddin N."/>
        </authorList>
    </citation>
    <scope>NUCLEOTIDE SEQUENCE</scope>
</reference>
<organism evidence="2 3">
    <name type="scientific">Heterotrigona itama</name>
    <dbReference type="NCBI Taxonomy" id="395501"/>
    <lineage>
        <taxon>Eukaryota</taxon>
        <taxon>Metazoa</taxon>
        <taxon>Ecdysozoa</taxon>
        <taxon>Arthropoda</taxon>
        <taxon>Hexapoda</taxon>
        <taxon>Insecta</taxon>
        <taxon>Pterygota</taxon>
        <taxon>Neoptera</taxon>
        <taxon>Endopterygota</taxon>
        <taxon>Hymenoptera</taxon>
        <taxon>Apocrita</taxon>
        <taxon>Aculeata</taxon>
        <taxon>Apoidea</taxon>
        <taxon>Anthophila</taxon>
        <taxon>Apidae</taxon>
        <taxon>Heterotrigona</taxon>
    </lineage>
</organism>
<sequence>GIIMKFDEWTVVPNTVADRMIDSSLTHKFVPSRKLPRRNKAMNVVIKQLQSLKSYRQYVEIKTSILRCLTDNSETEDNISFSEDDNSLANYTRLIFEERNNYFYKKESKTSESNNVSSKRRSTQKSKRKSSITLGWQKVVKSENTPLTRKSNANNFIHDNNDNNNETSSAKNNVKKNTQNKMNTLTKYFVNCTKQNISNLENQLPIKNVTNVATITQKVTNNNDESGQSNSLLINDINEEFQSDENHYKILNSPNIKTLKDLPASLDNLNEIQNINENIPFNQNCPNQMKQNSDITEIIMNETLSIGNTYQLKDSGIDEDTEEEFLENGKTHRISNNDSNKTQDKEQDISSITSVLNNLRNSDNDLKSETYNMSDKKEYFQDTTSLTIENINVKEKMQTKKPQSIVTHTEIVNRKYKIVPPISVFTKDTKPEELSTNNSCDEKVEIEETKQTEDDIFHSTENQLSQFGRLNLTVDSESSTVDSDFNVENMIDKLYKRSVRDSSPDIELSFPTNKSAQYKLDLNYVTNCVFDKTKNIKKSNEKNLELGSMMQSVDKKSTCGRPYNLQEFVKKENLMPQTTEPSFTFKDIEEEEQQAFITIPRSILENKLVGNKIVLTEKTLKLGKEKYKIKYKNKDNISSIFGTKDSKILYRIINIKPIASVVTQGKITKANEIKDDIISKRQNFKKKIKKKHLNIDE</sequence>
<name>A0A6V7H446_9HYME</name>
<evidence type="ECO:0000256" key="1">
    <source>
        <dbReference type="SAM" id="MobiDB-lite"/>
    </source>
</evidence>
<dbReference type="OrthoDB" id="7611408at2759"/>
<dbReference type="AlphaFoldDB" id="A0A6V7H446"/>
<proteinExistence type="predicted"/>
<feature type="compositionally biased region" description="Basic residues" evidence="1">
    <location>
        <begin position="118"/>
        <end position="130"/>
    </location>
</feature>
<feature type="region of interest" description="Disordered" evidence="1">
    <location>
        <begin position="321"/>
        <end position="348"/>
    </location>
</feature>
<feature type="compositionally biased region" description="Low complexity" evidence="1">
    <location>
        <begin position="152"/>
        <end position="172"/>
    </location>
</feature>
<accession>A0A6V7H446</accession>
<evidence type="ECO:0000313" key="2">
    <source>
        <dbReference type="EMBL" id="CAD1474420.1"/>
    </source>
</evidence>
<comment type="caution">
    <text evidence="2">The sequence shown here is derived from an EMBL/GenBank/DDBJ whole genome shotgun (WGS) entry which is preliminary data.</text>
</comment>
<evidence type="ECO:0000313" key="3">
    <source>
        <dbReference type="Proteomes" id="UP000752696"/>
    </source>
</evidence>
<feature type="compositionally biased region" description="Polar residues" evidence="1">
    <location>
        <begin position="142"/>
        <end position="151"/>
    </location>
</feature>
<dbReference type="EMBL" id="CAJDYZ010007554">
    <property type="protein sequence ID" value="CAD1474420.1"/>
    <property type="molecule type" value="Genomic_DNA"/>
</dbReference>
<dbReference type="Proteomes" id="UP000752696">
    <property type="component" value="Unassembled WGS sequence"/>
</dbReference>
<keyword evidence="3" id="KW-1185">Reference proteome</keyword>
<gene>
    <name evidence="2" type="ORF">MHI_LOCUS465627</name>
</gene>
<feature type="non-terminal residue" evidence="2">
    <location>
        <position position="697"/>
    </location>
</feature>
<protein>
    <submittedName>
        <fullName evidence="2">Uncharacterized protein</fullName>
    </submittedName>
</protein>